<gene>
    <name evidence="1" type="ORF">WG66_1844</name>
</gene>
<dbReference type="Proteomes" id="UP000054988">
    <property type="component" value="Unassembled WGS sequence"/>
</dbReference>
<sequence>MSEISINAKESEGISITYM</sequence>
<organism evidence="1 2">
    <name type="scientific">Moniliophthora roreri</name>
    <name type="common">Frosty pod rot fungus</name>
    <name type="synonym">Monilia roreri</name>
    <dbReference type="NCBI Taxonomy" id="221103"/>
    <lineage>
        <taxon>Eukaryota</taxon>
        <taxon>Fungi</taxon>
        <taxon>Dikarya</taxon>
        <taxon>Basidiomycota</taxon>
        <taxon>Agaricomycotina</taxon>
        <taxon>Agaricomycetes</taxon>
        <taxon>Agaricomycetidae</taxon>
        <taxon>Agaricales</taxon>
        <taxon>Marasmiineae</taxon>
        <taxon>Marasmiaceae</taxon>
        <taxon>Moniliophthora</taxon>
    </lineage>
</organism>
<accession>A0A0W0GAL6</accession>
<comment type="caution">
    <text evidence="1">The sequence shown here is derived from an EMBL/GenBank/DDBJ whole genome shotgun (WGS) entry which is preliminary data.</text>
</comment>
<name>A0A0W0GAL6_MONRR</name>
<dbReference type="AlphaFoldDB" id="A0A0W0GAL6"/>
<reference evidence="1 2" key="1">
    <citation type="submission" date="2015-12" db="EMBL/GenBank/DDBJ databases">
        <title>Draft genome sequence of Moniliophthora roreri, the causal agent of frosty pod rot of cacao.</title>
        <authorList>
            <person name="Aime M.C."/>
            <person name="Diaz-Valderrama J.R."/>
            <person name="Kijpornyongpan T."/>
            <person name="Phillips-Mora W."/>
        </authorList>
    </citation>
    <scope>NUCLEOTIDE SEQUENCE [LARGE SCALE GENOMIC DNA]</scope>
    <source>
        <strain evidence="1 2">MCA 2952</strain>
    </source>
</reference>
<proteinExistence type="predicted"/>
<evidence type="ECO:0000313" key="1">
    <source>
        <dbReference type="EMBL" id="KTB45579.1"/>
    </source>
</evidence>
<protein>
    <submittedName>
        <fullName evidence="1">Uncharacterized protein</fullName>
    </submittedName>
</protein>
<dbReference type="EMBL" id="LATX01000663">
    <property type="protein sequence ID" value="KTB45579.1"/>
    <property type="molecule type" value="Genomic_DNA"/>
</dbReference>
<evidence type="ECO:0000313" key="2">
    <source>
        <dbReference type="Proteomes" id="UP000054988"/>
    </source>
</evidence>